<name>A0A9P3G507_9APHY</name>
<keyword evidence="3" id="KW-1185">Reference proteome</keyword>
<gene>
    <name evidence="2" type="ORF">PsYK624_044860</name>
</gene>
<accession>A0A9P3G507</accession>
<dbReference type="Proteomes" id="UP000703269">
    <property type="component" value="Unassembled WGS sequence"/>
</dbReference>
<dbReference type="EMBL" id="BPQB01000009">
    <property type="protein sequence ID" value="GJE88403.1"/>
    <property type="molecule type" value="Genomic_DNA"/>
</dbReference>
<sequence length="91" mass="9865">MPQDTGDDPFAELEEALTRYSQEMHAYTLRQWTDSRRAAEEKWGPSKAAGKTKSGFRQHIAPKGRPDDGLPLSSSSSGAPSTSPSAGRSSR</sequence>
<evidence type="ECO:0000313" key="3">
    <source>
        <dbReference type="Proteomes" id="UP000703269"/>
    </source>
</evidence>
<proteinExistence type="predicted"/>
<organism evidence="2 3">
    <name type="scientific">Phanerochaete sordida</name>
    <dbReference type="NCBI Taxonomy" id="48140"/>
    <lineage>
        <taxon>Eukaryota</taxon>
        <taxon>Fungi</taxon>
        <taxon>Dikarya</taxon>
        <taxon>Basidiomycota</taxon>
        <taxon>Agaricomycotina</taxon>
        <taxon>Agaricomycetes</taxon>
        <taxon>Polyporales</taxon>
        <taxon>Phanerochaetaceae</taxon>
        <taxon>Phanerochaete</taxon>
    </lineage>
</organism>
<comment type="caution">
    <text evidence="2">The sequence shown here is derived from an EMBL/GenBank/DDBJ whole genome shotgun (WGS) entry which is preliminary data.</text>
</comment>
<dbReference type="OrthoDB" id="3200519at2759"/>
<reference evidence="2 3" key="1">
    <citation type="submission" date="2021-08" db="EMBL/GenBank/DDBJ databases">
        <title>Draft Genome Sequence of Phanerochaete sordida strain YK-624.</title>
        <authorList>
            <person name="Mori T."/>
            <person name="Dohra H."/>
            <person name="Suzuki T."/>
            <person name="Kawagishi H."/>
            <person name="Hirai H."/>
        </authorList>
    </citation>
    <scope>NUCLEOTIDE SEQUENCE [LARGE SCALE GENOMIC DNA]</scope>
    <source>
        <strain evidence="2 3">YK-624</strain>
    </source>
</reference>
<dbReference type="AlphaFoldDB" id="A0A9P3G507"/>
<feature type="region of interest" description="Disordered" evidence="1">
    <location>
        <begin position="37"/>
        <end position="91"/>
    </location>
</feature>
<evidence type="ECO:0000313" key="2">
    <source>
        <dbReference type="EMBL" id="GJE88403.1"/>
    </source>
</evidence>
<feature type="compositionally biased region" description="Low complexity" evidence="1">
    <location>
        <begin position="73"/>
        <end position="91"/>
    </location>
</feature>
<evidence type="ECO:0000256" key="1">
    <source>
        <dbReference type="SAM" id="MobiDB-lite"/>
    </source>
</evidence>
<protein>
    <submittedName>
        <fullName evidence="2">Uncharacterized protein</fullName>
    </submittedName>
</protein>